<organism evidence="1 2">
    <name type="scientific">Plesiomonas shigelloides</name>
    <name type="common">Aeromonas shigelloides</name>
    <dbReference type="NCBI Taxonomy" id="703"/>
    <lineage>
        <taxon>Bacteria</taxon>
        <taxon>Pseudomonadati</taxon>
        <taxon>Pseudomonadota</taxon>
        <taxon>Gammaproteobacteria</taxon>
        <taxon>Enterobacterales</taxon>
        <taxon>Enterobacteriaceae</taxon>
        <taxon>Plesiomonas</taxon>
    </lineage>
</organism>
<gene>
    <name evidence="1" type="ORF">J2R62_18205</name>
</gene>
<keyword evidence="1" id="KW-0808">Transferase</keyword>
<dbReference type="Gene3D" id="3.40.1160.10">
    <property type="entry name" value="Acetylglutamate kinase-like"/>
    <property type="match status" value="1"/>
</dbReference>
<reference evidence="1" key="1">
    <citation type="submission" date="2021-03" db="EMBL/GenBank/DDBJ databases">
        <title>Plesiomonas shigelloides zfcc0051, isolated from zebrafish feces.</title>
        <authorList>
            <person name="Vanderhoek Z."/>
            <person name="Gaulke C."/>
        </authorList>
    </citation>
    <scope>NUCLEOTIDE SEQUENCE</scope>
    <source>
        <strain evidence="1">Zfcc0051</strain>
    </source>
</reference>
<proteinExistence type="predicted"/>
<dbReference type="InterPro" id="IPR036393">
    <property type="entry name" value="AceGlu_kinase-like_sf"/>
</dbReference>
<sequence length="98" mass="10164">HQTHPRPLLIVHGGVYLVDDLMKKLALPVQNKQGLRVTPPEPIGIITGALAGTANKPLLAWAVKKQLPAAGLSLADGGITQATQLAEEMSCVGDANPG</sequence>
<name>A0A8I1WC88_PLESH</name>
<accession>A0A8I1WC88</accession>
<dbReference type="AlphaFoldDB" id="A0A8I1WC88"/>
<feature type="non-terminal residue" evidence="1">
    <location>
        <position position="1"/>
    </location>
</feature>
<dbReference type="SUPFAM" id="SSF53633">
    <property type="entry name" value="Carbamate kinase-like"/>
    <property type="match status" value="1"/>
</dbReference>
<dbReference type="EMBL" id="JAFNAA010000257">
    <property type="protein sequence ID" value="MBO1110060.1"/>
    <property type="molecule type" value="Genomic_DNA"/>
</dbReference>
<dbReference type="GO" id="GO:0016301">
    <property type="term" value="F:kinase activity"/>
    <property type="evidence" value="ECO:0007669"/>
    <property type="project" value="UniProtKB-KW"/>
</dbReference>
<evidence type="ECO:0000313" key="2">
    <source>
        <dbReference type="Proteomes" id="UP000664658"/>
    </source>
</evidence>
<keyword evidence="1" id="KW-0418">Kinase</keyword>
<protein>
    <submittedName>
        <fullName evidence="1">Acetylglutamate kinase</fullName>
    </submittedName>
</protein>
<dbReference type="Proteomes" id="UP000664658">
    <property type="component" value="Unassembled WGS sequence"/>
</dbReference>
<evidence type="ECO:0000313" key="1">
    <source>
        <dbReference type="EMBL" id="MBO1110060.1"/>
    </source>
</evidence>
<comment type="caution">
    <text evidence="1">The sequence shown here is derived from an EMBL/GenBank/DDBJ whole genome shotgun (WGS) entry which is preliminary data.</text>
</comment>